<protein>
    <submittedName>
        <fullName evidence="4">TetR/AcrR family transcriptional regulator</fullName>
    </submittedName>
</protein>
<evidence type="ECO:0000259" key="3">
    <source>
        <dbReference type="PROSITE" id="PS50977"/>
    </source>
</evidence>
<dbReference type="InterPro" id="IPR023772">
    <property type="entry name" value="DNA-bd_HTH_TetR-type_CS"/>
</dbReference>
<feature type="domain" description="HTH tetR-type" evidence="3">
    <location>
        <begin position="17"/>
        <end position="78"/>
    </location>
</feature>
<dbReference type="EMBL" id="JBHSFN010000009">
    <property type="protein sequence ID" value="MFC4587656.1"/>
    <property type="molecule type" value="Genomic_DNA"/>
</dbReference>
<dbReference type="Gene3D" id="1.10.10.60">
    <property type="entry name" value="Homeodomain-like"/>
    <property type="match status" value="1"/>
</dbReference>
<keyword evidence="1 2" id="KW-0238">DNA-binding</keyword>
<evidence type="ECO:0000313" key="5">
    <source>
        <dbReference type="Proteomes" id="UP001595891"/>
    </source>
</evidence>
<dbReference type="PROSITE" id="PS50977">
    <property type="entry name" value="HTH_TETR_2"/>
    <property type="match status" value="1"/>
</dbReference>
<dbReference type="InterPro" id="IPR001647">
    <property type="entry name" value="HTH_TetR"/>
</dbReference>
<dbReference type="InterPro" id="IPR036271">
    <property type="entry name" value="Tet_transcr_reg_TetR-rel_C_sf"/>
</dbReference>
<accession>A0ABV9EGL8</accession>
<comment type="caution">
    <text evidence="4">The sequence shown here is derived from an EMBL/GenBank/DDBJ whole genome shotgun (WGS) entry which is preliminary data.</text>
</comment>
<dbReference type="SUPFAM" id="SSF46689">
    <property type="entry name" value="Homeodomain-like"/>
    <property type="match status" value="1"/>
</dbReference>
<name>A0ABV9EGL8_9ACTN</name>
<dbReference type="Pfam" id="PF00440">
    <property type="entry name" value="TetR_N"/>
    <property type="match status" value="1"/>
</dbReference>
<dbReference type="PROSITE" id="PS01081">
    <property type="entry name" value="HTH_TETR_1"/>
    <property type="match status" value="1"/>
</dbReference>
<dbReference type="RefSeq" id="WP_262840465.1">
    <property type="nucleotide sequence ID" value="NZ_JANZYP010000001.1"/>
</dbReference>
<evidence type="ECO:0000256" key="2">
    <source>
        <dbReference type="PROSITE-ProRule" id="PRU00335"/>
    </source>
</evidence>
<keyword evidence="5" id="KW-1185">Reference proteome</keyword>
<organism evidence="4 5">
    <name type="scientific">Sphaerisporangium corydalis</name>
    <dbReference type="NCBI Taxonomy" id="1441875"/>
    <lineage>
        <taxon>Bacteria</taxon>
        <taxon>Bacillati</taxon>
        <taxon>Actinomycetota</taxon>
        <taxon>Actinomycetes</taxon>
        <taxon>Streptosporangiales</taxon>
        <taxon>Streptosporangiaceae</taxon>
        <taxon>Sphaerisporangium</taxon>
    </lineage>
</organism>
<dbReference type="InterPro" id="IPR050109">
    <property type="entry name" value="HTH-type_TetR-like_transc_reg"/>
</dbReference>
<dbReference type="PANTHER" id="PTHR30055:SF184">
    <property type="entry name" value="HTH-TYPE TRANSCRIPTIONAL REGULATOR ETHR"/>
    <property type="match status" value="1"/>
</dbReference>
<dbReference type="SUPFAM" id="SSF48498">
    <property type="entry name" value="Tetracyclin repressor-like, C-terminal domain"/>
    <property type="match status" value="1"/>
</dbReference>
<evidence type="ECO:0000256" key="1">
    <source>
        <dbReference type="ARBA" id="ARBA00023125"/>
    </source>
</evidence>
<sequence length="221" mass="24364">MASVTRRRDRDLQERSTEAETKLVSAVERLLNAGESFTEISVQRIIEEAGVSRATFYAYFQGKPDILRRLAQKIRDASLALAEQWDPGAGEDGADRYTAFFQDVLALHRAHHPVLSAVREVATYDAAVRDFYTADLEGFDEAVLATLLEQQRAGATPSDLDAVAASRVIVWGGAQAMAHHINVDDGSGDAALARELGHIWWYGAYRRPGTTIDQPSSEDMK</sequence>
<reference evidence="5" key="1">
    <citation type="journal article" date="2019" name="Int. J. Syst. Evol. Microbiol.">
        <title>The Global Catalogue of Microorganisms (GCM) 10K type strain sequencing project: providing services to taxonomists for standard genome sequencing and annotation.</title>
        <authorList>
            <consortium name="The Broad Institute Genomics Platform"/>
            <consortium name="The Broad Institute Genome Sequencing Center for Infectious Disease"/>
            <person name="Wu L."/>
            <person name="Ma J."/>
        </authorList>
    </citation>
    <scope>NUCLEOTIDE SEQUENCE [LARGE SCALE GENOMIC DNA]</scope>
    <source>
        <strain evidence="5">CCUG 49560</strain>
    </source>
</reference>
<dbReference type="Gene3D" id="1.10.357.10">
    <property type="entry name" value="Tetracycline Repressor, domain 2"/>
    <property type="match status" value="1"/>
</dbReference>
<gene>
    <name evidence="4" type="ORF">ACFO8L_16295</name>
</gene>
<dbReference type="InterPro" id="IPR009057">
    <property type="entry name" value="Homeodomain-like_sf"/>
</dbReference>
<dbReference type="Proteomes" id="UP001595891">
    <property type="component" value="Unassembled WGS sequence"/>
</dbReference>
<proteinExistence type="predicted"/>
<feature type="DNA-binding region" description="H-T-H motif" evidence="2">
    <location>
        <begin position="41"/>
        <end position="60"/>
    </location>
</feature>
<dbReference type="PANTHER" id="PTHR30055">
    <property type="entry name" value="HTH-TYPE TRANSCRIPTIONAL REGULATOR RUTR"/>
    <property type="match status" value="1"/>
</dbReference>
<evidence type="ECO:0000313" key="4">
    <source>
        <dbReference type="EMBL" id="MFC4587656.1"/>
    </source>
</evidence>